<protein>
    <submittedName>
        <fullName evidence="2">Uncharacterized protein</fullName>
    </submittedName>
</protein>
<feature type="compositionally biased region" description="Basic and acidic residues" evidence="1">
    <location>
        <begin position="59"/>
        <end position="68"/>
    </location>
</feature>
<reference evidence="2" key="1">
    <citation type="submission" date="2023-10" db="EMBL/GenBank/DDBJ databases">
        <authorList>
            <person name="Chen Y."/>
            <person name="Shah S."/>
            <person name="Dougan E. K."/>
            <person name="Thang M."/>
            <person name="Chan C."/>
        </authorList>
    </citation>
    <scope>NUCLEOTIDE SEQUENCE [LARGE SCALE GENOMIC DNA]</scope>
</reference>
<sequence>MVEQELAETVLRRARAHEKQIAAEAQAAEAAEAARRAAAAQGQGREPTASAGDGSPSDAESRAERQTAGDDAMGDEGLTPADQYAFLKKAGHAPPAEDGAERPPDDVVRAAYERFFDDLGASPPKKQPWRTCGQRGRDGAHPR</sequence>
<feature type="region of interest" description="Disordered" evidence="1">
    <location>
        <begin position="26"/>
        <end position="143"/>
    </location>
</feature>
<proteinExistence type="predicted"/>
<accession>A0ABN9UGW0</accession>
<evidence type="ECO:0000256" key="1">
    <source>
        <dbReference type="SAM" id="MobiDB-lite"/>
    </source>
</evidence>
<evidence type="ECO:0000313" key="3">
    <source>
        <dbReference type="Proteomes" id="UP001189429"/>
    </source>
</evidence>
<evidence type="ECO:0000313" key="2">
    <source>
        <dbReference type="EMBL" id="CAK0858877.1"/>
    </source>
</evidence>
<dbReference type="EMBL" id="CAUYUJ010015849">
    <property type="protein sequence ID" value="CAK0858877.1"/>
    <property type="molecule type" value="Genomic_DNA"/>
</dbReference>
<feature type="compositionally biased region" description="Low complexity" evidence="1">
    <location>
        <begin position="26"/>
        <end position="46"/>
    </location>
</feature>
<keyword evidence="3" id="KW-1185">Reference proteome</keyword>
<feature type="compositionally biased region" description="Basic and acidic residues" evidence="1">
    <location>
        <begin position="99"/>
        <end position="117"/>
    </location>
</feature>
<comment type="caution">
    <text evidence="2">The sequence shown here is derived from an EMBL/GenBank/DDBJ whole genome shotgun (WGS) entry which is preliminary data.</text>
</comment>
<gene>
    <name evidence="2" type="ORF">PCOR1329_LOCUS48440</name>
</gene>
<dbReference type="Proteomes" id="UP001189429">
    <property type="component" value="Unassembled WGS sequence"/>
</dbReference>
<organism evidence="2 3">
    <name type="scientific">Prorocentrum cordatum</name>
    <dbReference type="NCBI Taxonomy" id="2364126"/>
    <lineage>
        <taxon>Eukaryota</taxon>
        <taxon>Sar</taxon>
        <taxon>Alveolata</taxon>
        <taxon>Dinophyceae</taxon>
        <taxon>Prorocentrales</taxon>
        <taxon>Prorocentraceae</taxon>
        <taxon>Prorocentrum</taxon>
    </lineage>
</organism>
<name>A0ABN9UGW0_9DINO</name>